<evidence type="ECO:0000256" key="5">
    <source>
        <dbReference type="ARBA" id="ARBA00022490"/>
    </source>
</evidence>
<feature type="region of interest" description="Disordered" evidence="10">
    <location>
        <begin position="177"/>
        <end position="205"/>
    </location>
</feature>
<evidence type="ECO:0000313" key="12">
    <source>
        <dbReference type="Proteomes" id="UP001318040"/>
    </source>
</evidence>
<gene>
    <name evidence="13" type="primary">LOC116939382</name>
</gene>
<feature type="domain" description="BART" evidence="11">
    <location>
        <begin position="3"/>
        <end position="114"/>
    </location>
</feature>
<keyword evidence="6" id="KW-0175">Coiled coil</keyword>
<comment type="subcellular location">
    <subcellularLocation>
        <location evidence="1">Cell projection</location>
        <location evidence="1">Cilium</location>
    </subcellularLocation>
    <subcellularLocation>
        <location evidence="2">Cytoplasm</location>
    </subcellularLocation>
</comment>
<dbReference type="RefSeq" id="XP_032803543.1">
    <property type="nucleotide sequence ID" value="XM_032947652.1"/>
</dbReference>
<evidence type="ECO:0000256" key="1">
    <source>
        <dbReference type="ARBA" id="ARBA00004138"/>
    </source>
</evidence>
<dbReference type="Proteomes" id="UP001318040">
    <property type="component" value="Chromosome 6"/>
</dbReference>
<feature type="region of interest" description="Disordered" evidence="10">
    <location>
        <begin position="328"/>
        <end position="368"/>
    </location>
</feature>
<sequence length="386" mass="42872">MVDWVLDSVVGFLRSPRWDEPIRRFMELECSVFQPGEENPLCLSDIHGHYRDVVGDLLDEYCEEVGISEEAFLEACDRALSHGDLSQSAFKPVWAAEDFVAFKELMVEKNLEMQGRALNDIVQHQGVLPDCLLEGGEDAVSMLERREAESLHEALRLSKEEYEQELLRRRLESIAAEEKPRATTEAPALLPDVPGSTAGPRQQGAVDAALVEGATTENGGKSEDFVAARAAATANLGDKIQGNGCSIGPERKALGPLRSYPRGTQLDVVASVGHGPPDGGHSQQQLSNEDISSSRVVTSQSRNEDTDQSTLCEEEIAKRRMYLEQQRDRLRSAQRLEERGRSLDEKTGSASGTHAEFQELPEEEKKALQRRRLLAETLKREVLHKD</sequence>
<proteinExistence type="inferred from homology"/>
<evidence type="ECO:0000256" key="4">
    <source>
        <dbReference type="ARBA" id="ARBA00021815"/>
    </source>
</evidence>
<evidence type="ECO:0000256" key="10">
    <source>
        <dbReference type="SAM" id="MobiDB-lite"/>
    </source>
</evidence>
<keyword evidence="8" id="KW-0966">Cell projection</keyword>
<organism evidence="12 13">
    <name type="scientific">Petromyzon marinus</name>
    <name type="common">Sea lamprey</name>
    <dbReference type="NCBI Taxonomy" id="7757"/>
    <lineage>
        <taxon>Eukaryota</taxon>
        <taxon>Metazoa</taxon>
        <taxon>Chordata</taxon>
        <taxon>Craniata</taxon>
        <taxon>Vertebrata</taxon>
        <taxon>Cyclostomata</taxon>
        <taxon>Hyperoartia</taxon>
        <taxon>Petromyzontiformes</taxon>
        <taxon>Petromyzontidae</taxon>
        <taxon>Petromyzon</taxon>
    </lineage>
</organism>
<dbReference type="Pfam" id="PF11527">
    <property type="entry name" value="ARL2_Bind_BART"/>
    <property type="match status" value="1"/>
</dbReference>
<dbReference type="PANTHER" id="PTHR21532">
    <property type="entry name" value="PHOSPHODIESTERASE HL"/>
    <property type="match status" value="1"/>
</dbReference>
<dbReference type="GeneID" id="116939382"/>
<dbReference type="KEGG" id="pmrn:116939382"/>
<reference evidence="13" key="1">
    <citation type="submission" date="2025-08" db="UniProtKB">
        <authorList>
            <consortium name="RefSeq"/>
        </authorList>
    </citation>
    <scope>IDENTIFICATION</scope>
    <source>
        <tissue evidence="13">Sperm</tissue>
    </source>
</reference>
<dbReference type="GO" id="GO:0005930">
    <property type="term" value="C:axoneme"/>
    <property type="evidence" value="ECO:0007669"/>
    <property type="project" value="TreeGrafter"/>
</dbReference>
<evidence type="ECO:0000256" key="3">
    <source>
        <dbReference type="ARBA" id="ARBA00007460"/>
    </source>
</evidence>
<evidence type="ECO:0000256" key="8">
    <source>
        <dbReference type="ARBA" id="ARBA00023273"/>
    </source>
</evidence>
<keyword evidence="12" id="KW-1185">Reference proteome</keyword>
<comment type="similarity">
    <text evidence="3">Belongs to the CFAP36 family.</text>
</comment>
<feature type="compositionally biased region" description="Basic and acidic residues" evidence="10">
    <location>
        <begin position="328"/>
        <end position="347"/>
    </location>
</feature>
<dbReference type="Gene3D" id="1.20.1520.10">
    <property type="entry name" value="ADP-ribosylation factor-like 2-binding protein, domain"/>
    <property type="match status" value="1"/>
</dbReference>
<dbReference type="PANTHER" id="PTHR21532:SF0">
    <property type="entry name" value="CILIA- AND FLAGELLA-ASSOCIATED PROTEIN 36"/>
    <property type="match status" value="1"/>
</dbReference>
<evidence type="ECO:0000313" key="13">
    <source>
        <dbReference type="RefSeq" id="XP_032803543.1"/>
    </source>
</evidence>
<feature type="compositionally biased region" description="Polar residues" evidence="10">
    <location>
        <begin position="281"/>
        <end position="301"/>
    </location>
</feature>
<dbReference type="InterPro" id="IPR042541">
    <property type="entry name" value="BART_sf"/>
</dbReference>
<name>A0AAJ7WP13_PETMA</name>
<evidence type="ECO:0000256" key="7">
    <source>
        <dbReference type="ARBA" id="ARBA00023069"/>
    </source>
</evidence>
<feature type="region of interest" description="Disordered" evidence="10">
    <location>
        <begin position="268"/>
        <end position="310"/>
    </location>
</feature>
<evidence type="ECO:0000256" key="6">
    <source>
        <dbReference type="ARBA" id="ARBA00023054"/>
    </source>
</evidence>
<dbReference type="GO" id="GO:0097546">
    <property type="term" value="C:ciliary base"/>
    <property type="evidence" value="ECO:0007669"/>
    <property type="project" value="TreeGrafter"/>
</dbReference>
<evidence type="ECO:0000259" key="11">
    <source>
        <dbReference type="Pfam" id="PF11527"/>
    </source>
</evidence>
<evidence type="ECO:0000256" key="9">
    <source>
        <dbReference type="ARBA" id="ARBA00031593"/>
    </source>
</evidence>
<dbReference type="AlphaFoldDB" id="A0AAJ7WP13"/>
<protein>
    <recommendedName>
        <fullName evidence="4">Cilia- and flagella-associated protein 36</fullName>
    </recommendedName>
    <alternativeName>
        <fullName evidence="9">Coiled-coil domain-containing protein 104</fullName>
    </alternativeName>
</protein>
<keyword evidence="5" id="KW-0963">Cytoplasm</keyword>
<dbReference type="InterPro" id="IPR038888">
    <property type="entry name" value="CFAP36"/>
</dbReference>
<dbReference type="InterPro" id="IPR023379">
    <property type="entry name" value="BART_dom"/>
</dbReference>
<accession>A0AAJ7WP13</accession>
<keyword evidence="7" id="KW-0969">Cilium</keyword>
<evidence type="ECO:0000256" key="2">
    <source>
        <dbReference type="ARBA" id="ARBA00004496"/>
    </source>
</evidence>